<evidence type="ECO:0000256" key="2">
    <source>
        <dbReference type="ARBA" id="ARBA00004698"/>
    </source>
</evidence>
<keyword evidence="7 18" id="KW-0808">Transferase</keyword>
<feature type="region of interest" description="Disordered" evidence="15">
    <location>
        <begin position="16"/>
        <end position="35"/>
    </location>
</feature>
<feature type="domain" description="Glycosyltransferase 2-like" evidence="17">
    <location>
        <begin position="110"/>
        <end position="276"/>
    </location>
</feature>
<name>I4BNK3_MYCCN</name>
<keyword evidence="8 16" id="KW-0472">Membrane</keyword>
<evidence type="ECO:0000256" key="15">
    <source>
        <dbReference type="SAM" id="MobiDB-lite"/>
    </source>
</evidence>
<sequence precursor="true">MTTFAEPVHREAAVEPLPDRRVRPRPRHRRDQRKKSSGITRAVLILALTALVVAIFVFKVATLENLRKDPVWATYSIVVTSFILSRFVLAWLYRPARRFTRSDYRPSVAIIIPAYNEPDIARTLRACLDVDYPAHLLQVVVVDDKSTDDTLQRIWTVASERSELVVVPAEVNRGKRHAMATGIAAADEDAEVLVFIDSDSQVTPDAVTTLVRYFADPRVGAVAGHTDVANASTNMLTRMQSMQYYIAFRIYKSAEALFGSVMCCSGCFSGYRRDAVAPVLDAWLNQRFLGRPSTFGDDRSLTNFLLPDWRVLYAPDAQAYTNVPERLRQFLRQQLRWKKSWLRESFRAAAAVRRKHPLMVVMFSLSIALPLLAPQVVLRAMVVQPHFISQLPYWYFGGVAMMACIYAIYYRLHGPAKGWYQGIFFTMFYTIILVLQLPYAMATVRDSKWGTR</sequence>
<keyword evidence="16" id="KW-1133">Transmembrane helix</keyword>
<dbReference type="GO" id="GO:0030213">
    <property type="term" value="P:hyaluronan biosynthetic process"/>
    <property type="evidence" value="ECO:0007669"/>
    <property type="project" value="TreeGrafter"/>
</dbReference>
<dbReference type="AlphaFoldDB" id="I4BNK3"/>
<evidence type="ECO:0000256" key="10">
    <source>
        <dbReference type="ARBA" id="ARBA00040508"/>
    </source>
</evidence>
<feature type="transmembrane region" description="Helical" evidence="16">
    <location>
        <begin position="72"/>
        <end position="93"/>
    </location>
</feature>
<keyword evidence="19" id="KW-1185">Reference proteome</keyword>
<dbReference type="InterPro" id="IPR001173">
    <property type="entry name" value="Glyco_trans_2-like"/>
</dbReference>
<dbReference type="HOGENOM" id="CLU_029695_4_2_11"/>
<comment type="similarity">
    <text evidence="3">Belongs to the NodC/HAS family.</text>
</comment>
<feature type="transmembrane region" description="Helical" evidence="16">
    <location>
        <begin position="393"/>
        <end position="410"/>
    </location>
</feature>
<evidence type="ECO:0000256" key="6">
    <source>
        <dbReference type="ARBA" id="ARBA00022676"/>
    </source>
</evidence>
<dbReference type="eggNOG" id="COG1215">
    <property type="taxonomic scope" value="Bacteria"/>
</dbReference>
<proteinExistence type="inferred from homology"/>
<evidence type="ECO:0000256" key="11">
    <source>
        <dbReference type="ARBA" id="ARBA00042148"/>
    </source>
</evidence>
<keyword evidence="6" id="KW-0328">Glycosyltransferase</keyword>
<dbReference type="EC" id="2.4.1.212" evidence="4"/>
<evidence type="ECO:0000256" key="3">
    <source>
        <dbReference type="ARBA" id="ARBA00006782"/>
    </source>
</evidence>
<keyword evidence="5" id="KW-1003">Cell membrane</keyword>
<gene>
    <name evidence="18" type="ordered locus">Mycch_4139</name>
</gene>
<dbReference type="PATRIC" id="fig|710421.3.peg.4135"/>
<feature type="transmembrane region" description="Helical" evidence="16">
    <location>
        <begin position="39"/>
        <end position="60"/>
    </location>
</feature>
<dbReference type="PANTHER" id="PTHR22913:SF12">
    <property type="entry name" value="MANNURONAN SYNTHASE"/>
    <property type="match status" value="1"/>
</dbReference>
<dbReference type="RefSeq" id="WP_014817332.1">
    <property type="nucleotide sequence ID" value="NC_018027.1"/>
</dbReference>
<dbReference type="KEGG" id="mcb:Mycch_4139"/>
<dbReference type="Proteomes" id="UP000006057">
    <property type="component" value="Chromosome"/>
</dbReference>
<dbReference type="InterPro" id="IPR029044">
    <property type="entry name" value="Nucleotide-diphossugar_trans"/>
</dbReference>
<reference evidence="18 19" key="1">
    <citation type="submission" date="2012-06" db="EMBL/GenBank/DDBJ databases">
        <title>Complete sequence of chromosome of Mycobacterium chubuense NBB4.</title>
        <authorList>
            <consortium name="US DOE Joint Genome Institute"/>
            <person name="Lucas S."/>
            <person name="Han J."/>
            <person name="Lapidus A."/>
            <person name="Cheng J.-F."/>
            <person name="Goodwin L."/>
            <person name="Pitluck S."/>
            <person name="Peters L."/>
            <person name="Mikhailova N."/>
            <person name="Teshima H."/>
            <person name="Detter J.C."/>
            <person name="Han C."/>
            <person name="Tapia R."/>
            <person name="Land M."/>
            <person name="Hauser L."/>
            <person name="Kyrpides N."/>
            <person name="Ivanova N."/>
            <person name="Pagani I."/>
            <person name="Mattes T."/>
            <person name="Holmes A."/>
            <person name="Rutledge P."/>
            <person name="Paulsen I."/>
            <person name="Coleman N."/>
            <person name="Woyke T."/>
        </authorList>
    </citation>
    <scope>NUCLEOTIDE SEQUENCE [LARGE SCALE GENOMIC DNA]</scope>
    <source>
        <strain evidence="18 19">NBB4</strain>
    </source>
</reference>
<accession>I4BNK3</accession>
<evidence type="ECO:0000256" key="13">
    <source>
        <dbReference type="ARBA" id="ARBA00047709"/>
    </source>
</evidence>
<evidence type="ECO:0000256" key="14">
    <source>
        <dbReference type="ARBA" id="ARBA00048168"/>
    </source>
</evidence>
<keyword evidence="16" id="KW-0812">Transmembrane</keyword>
<dbReference type="OrthoDB" id="9763050at2"/>
<dbReference type="PANTHER" id="PTHR22913">
    <property type="entry name" value="HYALURONAN SYNTHASE"/>
    <property type="match status" value="1"/>
</dbReference>
<dbReference type="SUPFAM" id="SSF53448">
    <property type="entry name" value="Nucleotide-diphospho-sugar transferases"/>
    <property type="match status" value="1"/>
</dbReference>
<evidence type="ECO:0000313" key="18">
    <source>
        <dbReference type="EMBL" id="AFM18860.1"/>
    </source>
</evidence>
<evidence type="ECO:0000256" key="16">
    <source>
        <dbReference type="SAM" id="Phobius"/>
    </source>
</evidence>
<feature type="transmembrane region" description="Helical" evidence="16">
    <location>
        <begin position="356"/>
        <end position="373"/>
    </location>
</feature>
<evidence type="ECO:0000313" key="19">
    <source>
        <dbReference type="Proteomes" id="UP000006057"/>
    </source>
</evidence>
<dbReference type="GO" id="GO:0005886">
    <property type="term" value="C:plasma membrane"/>
    <property type="evidence" value="ECO:0007669"/>
    <property type="project" value="UniProtKB-SubCell"/>
</dbReference>
<feature type="transmembrane region" description="Helical" evidence="16">
    <location>
        <begin position="422"/>
        <end position="442"/>
    </location>
</feature>
<evidence type="ECO:0000256" key="4">
    <source>
        <dbReference type="ARBA" id="ARBA00012207"/>
    </source>
</evidence>
<evidence type="ECO:0000256" key="8">
    <source>
        <dbReference type="ARBA" id="ARBA00023136"/>
    </source>
</evidence>
<comment type="function">
    <text evidence="9">Glycosaminoglycan synthesis. The hyaluronic acid capsule is involved in the pathogenicity of group A Streptococci; it may be the major virulence determinant.</text>
</comment>
<comment type="catalytic activity">
    <reaction evidence="13">
        <text>[hyaluronan](n) + UDP-N-acetyl-alpha-D-glucosamine = N-acetyl-beta-D-glucosaminyl-(1-&gt;4)-[hyaluronan](n) + UDP + H(+)</text>
        <dbReference type="Rhea" id="RHEA:20465"/>
        <dbReference type="Rhea" id="RHEA-COMP:12583"/>
        <dbReference type="Rhea" id="RHEA-COMP:12585"/>
        <dbReference type="ChEBI" id="CHEBI:15378"/>
        <dbReference type="ChEBI" id="CHEBI:57705"/>
        <dbReference type="ChEBI" id="CHEBI:58223"/>
        <dbReference type="ChEBI" id="CHEBI:132153"/>
        <dbReference type="ChEBI" id="CHEBI:132154"/>
        <dbReference type="EC" id="2.4.1.212"/>
    </reaction>
</comment>
<feature type="compositionally biased region" description="Basic residues" evidence="15">
    <location>
        <begin position="22"/>
        <end position="35"/>
    </location>
</feature>
<dbReference type="CDD" id="cd06423">
    <property type="entry name" value="CESA_like"/>
    <property type="match status" value="1"/>
</dbReference>
<evidence type="ECO:0000256" key="5">
    <source>
        <dbReference type="ARBA" id="ARBA00022475"/>
    </source>
</evidence>
<evidence type="ECO:0000259" key="17">
    <source>
        <dbReference type="Pfam" id="PF00535"/>
    </source>
</evidence>
<comment type="catalytic activity">
    <reaction evidence="14">
        <text>N-acetyl-beta-D-glucosaminyl-(1-&gt;4)-[hyaluronan](n) + UDP-alpha-D-glucuronate = [hyaluronan](n+1) + UDP + H(+)</text>
        <dbReference type="Rhea" id="RHEA:12528"/>
        <dbReference type="Rhea" id="RHEA-COMP:12585"/>
        <dbReference type="Rhea" id="RHEA-COMP:12587"/>
        <dbReference type="ChEBI" id="CHEBI:15378"/>
        <dbReference type="ChEBI" id="CHEBI:58052"/>
        <dbReference type="ChEBI" id="CHEBI:58223"/>
        <dbReference type="ChEBI" id="CHEBI:132153"/>
        <dbReference type="ChEBI" id="CHEBI:132154"/>
        <dbReference type="EC" id="2.4.1.212"/>
    </reaction>
</comment>
<evidence type="ECO:0000256" key="12">
    <source>
        <dbReference type="ARBA" id="ARBA00043237"/>
    </source>
</evidence>
<protein>
    <recommendedName>
        <fullName evidence="10">Hyaluronan synthase</fullName>
        <ecNumber evidence="4">2.4.1.212</ecNumber>
    </recommendedName>
    <alternativeName>
        <fullName evidence="12">Hyaluronate synthase</fullName>
    </alternativeName>
    <alternativeName>
        <fullName evidence="11">Hyaluronic acid synthase</fullName>
    </alternativeName>
</protein>
<comment type="pathway">
    <text evidence="2">Glycan biosynthesis; hyaluronan biosynthesis.</text>
</comment>
<dbReference type="Gene3D" id="3.90.550.10">
    <property type="entry name" value="Spore Coat Polysaccharide Biosynthesis Protein SpsA, Chain A"/>
    <property type="match status" value="1"/>
</dbReference>
<dbReference type="EMBL" id="CP003053">
    <property type="protein sequence ID" value="AFM18860.1"/>
    <property type="molecule type" value="Genomic_DNA"/>
</dbReference>
<comment type="subcellular location">
    <subcellularLocation>
        <location evidence="1">Cell membrane</location>
    </subcellularLocation>
</comment>
<organism evidence="18 19">
    <name type="scientific">Mycolicibacterium chubuense (strain NBB4)</name>
    <name type="common">Mycobacterium chubuense</name>
    <dbReference type="NCBI Taxonomy" id="710421"/>
    <lineage>
        <taxon>Bacteria</taxon>
        <taxon>Bacillati</taxon>
        <taxon>Actinomycetota</taxon>
        <taxon>Actinomycetes</taxon>
        <taxon>Mycobacteriales</taxon>
        <taxon>Mycobacteriaceae</taxon>
        <taxon>Mycolicibacterium</taxon>
    </lineage>
</organism>
<dbReference type="Pfam" id="PF00535">
    <property type="entry name" value="Glycos_transf_2"/>
    <property type="match status" value="1"/>
</dbReference>
<dbReference type="GO" id="GO:0050501">
    <property type="term" value="F:hyaluronan synthase activity"/>
    <property type="evidence" value="ECO:0007669"/>
    <property type="project" value="UniProtKB-EC"/>
</dbReference>
<dbReference type="GO" id="GO:0085029">
    <property type="term" value="P:extracellular matrix assembly"/>
    <property type="evidence" value="ECO:0007669"/>
    <property type="project" value="TreeGrafter"/>
</dbReference>
<evidence type="ECO:0000256" key="9">
    <source>
        <dbReference type="ARBA" id="ARBA00037408"/>
    </source>
</evidence>
<evidence type="ECO:0000256" key="1">
    <source>
        <dbReference type="ARBA" id="ARBA00004236"/>
    </source>
</evidence>
<dbReference type="STRING" id="710421.Mycch_4139"/>
<evidence type="ECO:0000256" key="7">
    <source>
        <dbReference type="ARBA" id="ARBA00022679"/>
    </source>
</evidence>